<feature type="compositionally biased region" description="Polar residues" evidence="1">
    <location>
        <begin position="36"/>
        <end position="49"/>
    </location>
</feature>
<evidence type="ECO:0000259" key="2">
    <source>
        <dbReference type="Pfam" id="PF06985"/>
    </source>
</evidence>
<dbReference type="PANTHER" id="PTHR33112:SF15">
    <property type="entry name" value="HETEROKARYON INCOMPATIBILITY DOMAIN-CONTAINING PROTEIN"/>
    <property type="match status" value="1"/>
</dbReference>
<dbReference type="Pfam" id="PF06985">
    <property type="entry name" value="HET"/>
    <property type="match status" value="1"/>
</dbReference>
<accession>A0A2J6QWR9</accession>
<organism evidence="3 4">
    <name type="scientific">Hyaloscypha variabilis (strain UAMH 11265 / GT02V1 / F)</name>
    <name type="common">Meliniomyces variabilis</name>
    <dbReference type="NCBI Taxonomy" id="1149755"/>
    <lineage>
        <taxon>Eukaryota</taxon>
        <taxon>Fungi</taxon>
        <taxon>Dikarya</taxon>
        <taxon>Ascomycota</taxon>
        <taxon>Pezizomycotina</taxon>
        <taxon>Leotiomycetes</taxon>
        <taxon>Helotiales</taxon>
        <taxon>Hyaloscyphaceae</taxon>
        <taxon>Hyaloscypha</taxon>
        <taxon>Hyaloscypha variabilis</taxon>
    </lineage>
</organism>
<reference evidence="3 4" key="1">
    <citation type="submission" date="2016-04" db="EMBL/GenBank/DDBJ databases">
        <title>A degradative enzymes factory behind the ericoid mycorrhizal symbiosis.</title>
        <authorList>
            <consortium name="DOE Joint Genome Institute"/>
            <person name="Martino E."/>
            <person name="Morin E."/>
            <person name="Grelet G."/>
            <person name="Kuo A."/>
            <person name="Kohler A."/>
            <person name="Daghino S."/>
            <person name="Barry K."/>
            <person name="Choi C."/>
            <person name="Cichocki N."/>
            <person name="Clum A."/>
            <person name="Copeland A."/>
            <person name="Hainaut M."/>
            <person name="Haridas S."/>
            <person name="Labutti K."/>
            <person name="Lindquist E."/>
            <person name="Lipzen A."/>
            <person name="Khouja H.-R."/>
            <person name="Murat C."/>
            <person name="Ohm R."/>
            <person name="Olson A."/>
            <person name="Spatafora J."/>
            <person name="Veneault-Fourrey C."/>
            <person name="Henrissat B."/>
            <person name="Grigoriev I."/>
            <person name="Martin F."/>
            <person name="Perotto S."/>
        </authorList>
    </citation>
    <scope>NUCLEOTIDE SEQUENCE [LARGE SCALE GENOMIC DNA]</scope>
    <source>
        <strain evidence="3 4">F</strain>
    </source>
</reference>
<dbReference type="EMBL" id="KZ613966">
    <property type="protein sequence ID" value="PMD30689.1"/>
    <property type="molecule type" value="Genomic_DNA"/>
</dbReference>
<name>A0A2J6QWR9_HYAVF</name>
<dbReference type="OrthoDB" id="5125733at2759"/>
<proteinExistence type="predicted"/>
<gene>
    <name evidence="3" type="ORF">L207DRAFT_592450</name>
</gene>
<evidence type="ECO:0000313" key="4">
    <source>
        <dbReference type="Proteomes" id="UP000235786"/>
    </source>
</evidence>
<dbReference type="STRING" id="1149755.A0A2J6QWR9"/>
<feature type="region of interest" description="Disordered" evidence="1">
    <location>
        <begin position="22"/>
        <end position="79"/>
    </location>
</feature>
<sequence>MFVTWVSNGDLIGKRSNFRMVSVTEESKSQEEEDGQNPTKNKGIEQSPQERPPGKIFQDPYSSTRQVGNTSTYKESSNPENHTLPTFCFKCQYLFDRWHDASDDIDGKEFPFHSNISSMKSSARDRCLLCSQFLGILGCGNILSDSGIHQAISSLSVIPRSNMYWEICLRQGKIESDILAFFMNIDGDGPSVGINPENTSREALPLVKQWLFNCCMTHGRCSTIEKMFLPTRLIFIGDSLPRLMQAIEIKGCPKYATLSHCWGKLKSLVLRQDNVETFATRIPQEALPQSFKDAIEVARSLDIDYLWIDSLCVIQNNDSDDWAKEAAQMSSIYGGSYLNIAATSAVDGSKGFLDKYFGSVTAAFPVKRFIRTYQMCSSVQKGI</sequence>
<dbReference type="InterPro" id="IPR010730">
    <property type="entry name" value="HET"/>
</dbReference>
<dbReference type="PANTHER" id="PTHR33112">
    <property type="entry name" value="DOMAIN PROTEIN, PUTATIVE-RELATED"/>
    <property type="match status" value="1"/>
</dbReference>
<keyword evidence="4" id="KW-1185">Reference proteome</keyword>
<feature type="compositionally biased region" description="Polar residues" evidence="1">
    <location>
        <begin position="60"/>
        <end position="79"/>
    </location>
</feature>
<dbReference type="AlphaFoldDB" id="A0A2J6QWR9"/>
<protein>
    <submittedName>
        <fullName evidence="3">HET-domain-containing protein</fullName>
    </submittedName>
</protein>
<feature type="domain" description="Heterokaryon incompatibility" evidence="2">
    <location>
        <begin position="255"/>
        <end position="353"/>
    </location>
</feature>
<dbReference type="Proteomes" id="UP000235786">
    <property type="component" value="Unassembled WGS sequence"/>
</dbReference>
<evidence type="ECO:0000313" key="3">
    <source>
        <dbReference type="EMBL" id="PMD30689.1"/>
    </source>
</evidence>
<evidence type="ECO:0000256" key="1">
    <source>
        <dbReference type="SAM" id="MobiDB-lite"/>
    </source>
</evidence>